<reference evidence="1 2" key="1">
    <citation type="submission" date="2012-03" db="EMBL/GenBank/DDBJ databases">
        <title>The Genome Sequence of Bartonella washoensis 085-0475.</title>
        <authorList>
            <consortium name="The Broad Institute Genome Sequencing Platform"/>
            <consortium name="The Broad Institute Genome Sequencing Center for Infectious Disease"/>
            <person name="Feldgarden M."/>
            <person name="Kirby J."/>
            <person name="Kosoy M."/>
            <person name="Birtles R."/>
            <person name="Probert W.S."/>
            <person name="Chiaraviglio L."/>
            <person name="Young S.K."/>
            <person name="Zeng Q."/>
            <person name="Gargeya S."/>
            <person name="Fitzgerald M."/>
            <person name="Haas B."/>
            <person name="Abouelleil A."/>
            <person name="Alvarado L."/>
            <person name="Arachchi H.M."/>
            <person name="Berlin A."/>
            <person name="Chapman S.B."/>
            <person name="Gearin G."/>
            <person name="Goldberg J."/>
            <person name="Griggs A."/>
            <person name="Gujja S."/>
            <person name="Hansen M."/>
            <person name="Heiman D."/>
            <person name="Howarth C."/>
            <person name="Larimer J."/>
            <person name="Lui A."/>
            <person name="MacDonald P.J.P."/>
            <person name="McCowen C."/>
            <person name="Montmayeur A."/>
            <person name="Murphy C."/>
            <person name="Neiman D."/>
            <person name="Pearson M."/>
            <person name="Priest M."/>
            <person name="Roberts A."/>
            <person name="Saif S."/>
            <person name="Shea T."/>
            <person name="Sisk P."/>
            <person name="Stolte C."/>
            <person name="Sykes S."/>
            <person name="Wortman J."/>
            <person name="Nusbaum C."/>
            <person name="Birren B."/>
        </authorList>
    </citation>
    <scope>NUCLEOTIDE SEQUENCE [LARGE SCALE GENOMIC DNA]</scope>
    <source>
        <strain evidence="1 2">085-0475</strain>
    </source>
</reference>
<sequence>MFMKNTVISRIVNIISMFLQIRPAQYFAKSETSFQASLISYEHTFFQTF</sequence>
<evidence type="ECO:0000313" key="2">
    <source>
        <dbReference type="Proteomes" id="UP000002646"/>
    </source>
</evidence>
<accession>J0ZE71</accession>
<dbReference type="AlphaFoldDB" id="J0ZE71"/>
<evidence type="ECO:0000313" key="1">
    <source>
        <dbReference type="EMBL" id="EJF86293.1"/>
    </source>
</evidence>
<protein>
    <submittedName>
        <fullName evidence="1">Uncharacterized protein</fullName>
    </submittedName>
</protein>
<comment type="caution">
    <text evidence="1">The sequence shown here is derived from an EMBL/GenBank/DDBJ whole genome shotgun (WGS) entry which is preliminary data.</text>
</comment>
<dbReference type="HOGENOM" id="CLU_3132748_0_0_5"/>
<dbReference type="EMBL" id="AILX01000005">
    <property type="protein sequence ID" value="EJF86293.1"/>
    <property type="molecule type" value="Genomic_DNA"/>
</dbReference>
<organism evidence="1 2">
    <name type="scientific">Cardidatus Bartonella washoeensis 085-0475</name>
    <dbReference type="NCBI Taxonomy" id="1094564"/>
    <lineage>
        <taxon>Bacteria</taxon>
        <taxon>Pseudomonadati</taxon>
        <taxon>Pseudomonadota</taxon>
        <taxon>Alphaproteobacteria</taxon>
        <taxon>Hyphomicrobiales</taxon>
        <taxon>Bartonellaceae</taxon>
        <taxon>Bartonella</taxon>
    </lineage>
</organism>
<proteinExistence type="predicted"/>
<dbReference type="Proteomes" id="UP000002646">
    <property type="component" value="Unassembled WGS sequence"/>
</dbReference>
<dbReference type="PATRIC" id="fig|1094564.3.peg.258"/>
<name>J0ZE71_9HYPH</name>
<gene>
    <name evidence="1" type="ORF">MCW_00189</name>
</gene>
<dbReference type="STRING" id="1094564.MCW_00189"/>